<reference evidence="2 3" key="1">
    <citation type="submission" date="2018-03" db="EMBL/GenBank/DDBJ databases">
        <title>Draft Genome Sequences of the Obligatory Marine Myxobacteria Enhygromyxa salina SWB007.</title>
        <authorList>
            <person name="Poehlein A."/>
            <person name="Moghaddam J.A."/>
            <person name="Harms H."/>
            <person name="Alanjari M."/>
            <person name="Koenig G.M."/>
            <person name="Daniel R."/>
            <person name="Schaeberle T.F."/>
        </authorList>
    </citation>
    <scope>NUCLEOTIDE SEQUENCE [LARGE SCALE GENOMIC DNA]</scope>
    <source>
        <strain evidence="2 3">SWB007</strain>
    </source>
</reference>
<evidence type="ECO:0000256" key="1">
    <source>
        <dbReference type="SAM" id="Phobius"/>
    </source>
</evidence>
<dbReference type="OrthoDB" id="529867at2"/>
<proteinExistence type="predicted"/>
<evidence type="ECO:0000313" key="3">
    <source>
        <dbReference type="Proteomes" id="UP000238823"/>
    </source>
</evidence>
<dbReference type="RefSeq" id="WP_146157871.1">
    <property type="nucleotide sequence ID" value="NZ_PVNL01000074.1"/>
</dbReference>
<comment type="caution">
    <text evidence="2">The sequence shown here is derived from an EMBL/GenBank/DDBJ whole genome shotgun (WGS) entry which is preliminary data.</text>
</comment>
<feature type="transmembrane region" description="Helical" evidence="1">
    <location>
        <begin position="118"/>
        <end position="137"/>
    </location>
</feature>
<dbReference type="EMBL" id="PVNL01000074">
    <property type="protein sequence ID" value="PRQ06493.1"/>
    <property type="molecule type" value="Genomic_DNA"/>
</dbReference>
<accession>A0A2S9YN30</accession>
<dbReference type="Proteomes" id="UP000238823">
    <property type="component" value="Unassembled WGS sequence"/>
</dbReference>
<gene>
    <name evidence="2" type="ORF">ENSA7_38120</name>
</gene>
<sequence>MLIKIGRALRDVQVDMRTITCDYQRTDTTQTLREGLDEYHVDGGVYDAGDMTEASAQWFRSHDATHVLFGCNTTPEQEALTSTWTMFGTDWQVADFIAEGTRPDQRSRLMGEIVGGVGYGRMTFLVFATLPGVIEVARRARAMRRKWIIGDYERYLDVPLDEIRRDYHIQVYQRPN</sequence>
<dbReference type="AlphaFoldDB" id="A0A2S9YN30"/>
<protein>
    <submittedName>
        <fullName evidence="2">Uncharacterized protein</fullName>
    </submittedName>
</protein>
<name>A0A2S9YN30_9BACT</name>
<keyword evidence="1" id="KW-0812">Transmembrane</keyword>
<organism evidence="2 3">
    <name type="scientific">Enhygromyxa salina</name>
    <dbReference type="NCBI Taxonomy" id="215803"/>
    <lineage>
        <taxon>Bacteria</taxon>
        <taxon>Pseudomonadati</taxon>
        <taxon>Myxococcota</taxon>
        <taxon>Polyangia</taxon>
        <taxon>Nannocystales</taxon>
        <taxon>Nannocystaceae</taxon>
        <taxon>Enhygromyxa</taxon>
    </lineage>
</organism>
<evidence type="ECO:0000313" key="2">
    <source>
        <dbReference type="EMBL" id="PRQ06493.1"/>
    </source>
</evidence>
<keyword evidence="1" id="KW-0472">Membrane</keyword>
<keyword evidence="1" id="KW-1133">Transmembrane helix</keyword>